<comment type="function">
    <text evidence="14">Sugar-1-kinase with a strict substrate specificity for D-glucuronic acid and ATP. Involved in the biosynthesis of UDP-glucuronic acid (UDP-GlcA), providing nucleotide sugars for cell-wall polymers. May be also involved in a salvage pathway for glucuronic acid.</text>
</comment>
<evidence type="ECO:0000256" key="7">
    <source>
        <dbReference type="ARBA" id="ARBA00022840"/>
    </source>
</evidence>
<dbReference type="EC" id="2.7.1.43" evidence="15"/>
<dbReference type="AlphaFoldDB" id="A0A7I8L8D9"/>
<evidence type="ECO:0000259" key="17">
    <source>
        <dbReference type="Pfam" id="PF08544"/>
    </source>
</evidence>
<dbReference type="InterPro" id="IPR053034">
    <property type="entry name" value="Glucuronokinase-like"/>
</dbReference>
<comment type="similarity">
    <text evidence="12">Belongs to the GHMP kinase family.</text>
</comment>
<evidence type="ECO:0000313" key="18">
    <source>
        <dbReference type="EMBL" id="CAA7406293.1"/>
    </source>
</evidence>
<comment type="catalytic activity">
    <reaction evidence="13">
        <text>D-glucuronate + ATP = 1-phospho-alpha-D-glucuronate + ADP + H(+)</text>
        <dbReference type="Rhea" id="RHEA:17005"/>
        <dbReference type="ChEBI" id="CHEBI:15378"/>
        <dbReference type="ChEBI" id="CHEBI:30616"/>
        <dbReference type="ChEBI" id="CHEBI:57897"/>
        <dbReference type="ChEBI" id="CHEBI:58720"/>
        <dbReference type="ChEBI" id="CHEBI:456216"/>
        <dbReference type="EC" id="2.7.1.43"/>
    </reaction>
</comment>
<dbReference type="Pfam" id="PF00288">
    <property type="entry name" value="GHMP_kinases_N"/>
    <property type="match status" value="1"/>
</dbReference>
<evidence type="ECO:0000256" key="13">
    <source>
        <dbReference type="ARBA" id="ARBA00051570"/>
    </source>
</evidence>
<evidence type="ECO:0000256" key="4">
    <source>
        <dbReference type="ARBA" id="ARBA00022723"/>
    </source>
</evidence>
<keyword evidence="5" id="KW-0547">Nucleotide-binding</keyword>
<dbReference type="FunFam" id="3.30.230.120:FF:000003">
    <property type="entry name" value="Probable glucuronokinase 2"/>
    <property type="match status" value="1"/>
</dbReference>
<protein>
    <recommendedName>
        <fullName evidence="15">glucuronokinase</fullName>
        <ecNumber evidence="15">2.7.1.43</ecNumber>
    </recommendedName>
</protein>
<evidence type="ECO:0000256" key="12">
    <source>
        <dbReference type="ARBA" id="ARBA00038121"/>
    </source>
</evidence>
<name>A0A7I8L8D9_SPIIN</name>
<evidence type="ECO:0000259" key="16">
    <source>
        <dbReference type="Pfam" id="PF00288"/>
    </source>
</evidence>
<dbReference type="SUPFAM" id="SSF55060">
    <property type="entry name" value="GHMP Kinase, C-terminal domain"/>
    <property type="match status" value="1"/>
</dbReference>
<dbReference type="InterPro" id="IPR013750">
    <property type="entry name" value="GHMP_kinase_C_dom"/>
</dbReference>
<accession>A0A7I8L8D9</accession>
<evidence type="ECO:0000256" key="10">
    <source>
        <dbReference type="ARBA" id="ARBA00023277"/>
    </source>
</evidence>
<keyword evidence="9" id="KW-0464">Manganese</keyword>
<dbReference type="GO" id="GO:0005524">
    <property type="term" value="F:ATP binding"/>
    <property type="evidence" value="ECO:0007669"/>
    <property type="project" value="UniProtKB-KW"/>
</dbReference>
<keyword evidence="7" id="KW-0067">ATP-binding</keyword>
<evidence type="ECO:0000256" key="15">
    <source>
        <dbReference type="ARBA" id="ARBA00066368"/>
    </source>
</evidence>
<dbReference type="OrthoDB" id="1924968at2759"/>
<keyword evidence="8" id="KW-0460">Magnesium</keyword>
<feature type="domain" description="GHMP kinase N-terminal" evidence="16">
    <location>
        <begin position="88"/>
        <end position="176"/>
    </location>
</feature>
<dbReference type="EMBL" id="LR746275">
    <property type="protein sequence ID" value="CAA7406293.1"/>
    <property type="molecule type" value="Genomic_DNA"/>
</dbReference>
<dbReference type="Pfam" id="PF08544">
    <property type="entry name" value="GHMP_kinases_C"/>
    <property type="match status" value="1"/>
</dbReference>
<dbReference type="GO" id="GO:0047940">
    <property type="term" value="F:glucuronokinase activity"/>
    <property type="evidence" value="ECO:0007669"/>
    <property type="project" value="UniProtKB-EC"/>
</dbReference>
<comment type="cofactor">
    <cofactor evidence="2">
        <name>Mg(2+)</name>
        <dbReference type="ChEBI" id="CHEBI:18420"/>
    </cofactor>
</comment>
<sequence length="353" mass="39232">MAERVIEHRTYARVGLMGNPSDVYFGRAISFSLGNFWASVRLEPSRDLVIRPHPVHDLVSFDSIDHLVNRLENEGYYGGARLLLSICKVFRKYCSDKQINLKGGNFTLSYETNIPRQTGLSGSSAIICAALNCLLDFYQIRHLVSVEIRPQLILKAENELGIVAGLQDRVAQVYGGLIYMDFSKEYMDKLGHGKYSPMDVGLLPPLHLIYAENPSDSGKVHSSVRKRWLNGEQFIISSMEEVANIARRGRAVLMEKNYEELARLMNRNFDLRRQMFGDDVLGSVNIKMIEAARSVGAAAKFTGSGGAVVAFCPEGPAQVELLEDACRRAGFIVQPITVVPSVLRDGDLETLSS</sequence>
<evidence type="ECO:0000256" key="5">
    <source>
        <dbReference type="ARBA" id="ARBA00022741"/>
    </source>
</evidence>
<dbReference type="PANTHER" id="PTHR38710:SF1">
    <property type="entry name" value="WITH PUTATIVE URIDYL PYROPHOSPHORYLASE-RELATED"/>
    <property type="match status" value="1"/>
</dbReference>
<keyword evidence="11" id="KW-0170">Cobalt</keyword>
<dbReference type="InterPro" id="IPR006204">
    <property type="entry name" value="GHMP_kinase_N_dom"/>
</dbReference>
<dbReference type="InterPro" id="IPR020568">
    <property type="entry name" value="Ribosomal_Su5_D2-typ_SF"/>
</dbReference>
<evidence type="ECO:0000256" key="3">
    <source>
        <dbReference type="ARBA" id="ARBA00022679"/>
    </source>
</evidence>
<evidence type="ECO:0000313" key="19">
    <source>
        <dbReference type="Proteomes" id="UP000663760"/>
    </source>
</evidence>
<evidence type="ECO:0000256" key="14">
    <source>
        <dbReference type="ARBA" id="ARBA00057745"/>
    </source>
</evidence>
<dbReference type="GO" id="GO:0046872">
    <property type="term" value="F:metal ion binding"/>
    <property type="evidence" value="ECO:0007669"/>
    <property type="project" value="UniProtKB-KW"/>
</dbReference>
<keyword evidence="3" id="KW-0808">Transferase</keyword>
<dbReference type="PANTHER" id="PTHR38710">
    <property type="entry name" value="WITH PUTATIVE URIDYL PYROPHOSPHORYLASE-RELATED"/>
    <property type="match status" value="1"/>
</dbReference>
<evidence type="ECO:0000256" key="11">
    <source>
        <dbReference type="ARBA" id="ARBA00023285"/>
    </source>
</evidence>
<dbReference type="InterPro" id="IPR036554">
    <property type="entry name" value="GHMP_kinase_C_sf"/>
</dbReference>
<dbReference type="PRINTS" id="PR00959">
    <property type="entry name" value="MEVGALKINASE"/>
</dbReference>
<reference evidence="18" key="1">
    <citation type="submission" date="2020-02" db="EMBL/GenBank/DDBJ databases">
        <authorList>
            <person name="Scholz U."/>
            <person name="Mascher M."/>
            <person name="Fiebig A."/>
        </authorList>
    </citation>
    <scope>NUCLEOTIDE SEQUENCE</scope>
</reference>
<dbReference type="Proteomes" id="UP000663760">
    <property type="component" value="Chromosome 12"/>
</dbReference>
<comment type="cofactor">
    <cofactor evidence="1">
        <name>Mn(2+)</name>
        <dbReference type="ChEBI" id="CHEBI:29035"/>
    </cofactor>
</comment>
<keyword evidence="6" id="KW-0418">Kinase</keyword>
<evidence type="ECO:0000256" key="6">
    <source>
        <dbReference type="ARBA" id="ARBA00022777"/>
    </source>
</evidence>
<evidence type="ECO:0000256" key="8">
    <source>
        <dbReference type="ARBA" id="ARBA00022842"/>
    </source>
</evidence>
<organism evidence="18 19">
    <name type="scientific">Spirodela intermedia</name>
    <name type="common">Intermediate duckweed</name>
    <dbReference type="NCBI Taxonomy" id="51605"/>
    <lineage>
        <taxon>Eukaryota</taxon>
        <taxon>Viridiplantae</taxon>
        <taxon>Streptophyta</taxon>
        <taxon>Embryophyta</taxon>
        <taxon>Tracheophyta</taxon>
        <taxon>Spermatophyta</taxon>
        <taxon>Magnoliopsida</taxon>
        <taxon>Liliopsida</taxon>
        <taxon>Araceae</taxon>
        <taxon>Lemnoideae</taxon>
        <taxon>Spirodela</taxon>
    </lineage>
</organism>
<feature type="domain" description="GHMP kinase C-terminal" evidence="17">
    <location>
        <begin position="253"/>
        <end position="319"/>
    </location>
</feature>
<keyword evidence="19" id="KW-1185">Reference proteome</keyword>
<dbReference type="Gene3D" id="3.30.230.120">
    <property type="match status" value="1"/>
</dbReference>
<proteinExistence type="inferred from homology"/>
<dbReference type="SUPFAM" id="SSF54211">
    <property type="entry name" value="Ribosomal protein S5 domain 2-like"/>
    <property type="match status" value="1"/>
</dbReference>
<evidence type="ECO:0000256" key="9">
    <source>
        <dbReference type="ARBA" id="ARBA00023211"/>
    </source>
</evidence>
<evidence type="ECO:0000256" key="2">
    <source>
        <dbReference type="ARBA" id="ARBA00001946"/>
    </source>
</evidence>
<evidence type="ECO:0000256" key="1">
    <source>
        <dbReference type="ARBA" id="ARBA00001936"/>
    </source>
</evidence>
<keyword evidence="4" id="KW-0479">Metal-binding</keyword>
<gene>
    <name evidence="18" type="ORF">SI8410_12016971</name>
</gene>
<keyword evidence="10" id="KW-0119">Carbohydrate metabolism</keyword>